<keyword evidence="3" id="KW-0902">Two-component regulatory system</keyword>
<proteinExistence type="predicted"/>
<evidence type="ECO:0000313" key="12">
    <source>
        <dbReference type="EMBL" id="HHY26247.1"/>
    </source>
</evidence>
<dbReference type="SMART" id="SM00862">
    <property type="entry name" value="Trans_reg_C"/>
    <property type="match status" value="1"/>
</dbReference>
<dbReference type="PANTHER" id="PTHR48111:SF1">
    <property type="entry name" value="TWO-COMPONENT RESPONSE REGULATOR ORR33"/>
    <property type="match status" value="1"/>
</dbReference>
<dbReference type="PANTHER" id="PTHR48111">
    <property type="entry name" value="REGULATOR OF RPOS"/>
    <property type="match status" value="1"/>
</dbReference>
<dbReference type="GO" id="GO:0005829">
    <property type="term" value="C:cytosol"/>
    <property type="evidence" value="ECO:0007669"/>
    <property type="project" value="TreeGrafter"/>
</dbReference>
<evidence type="ECO:0000259" key="11">
    <source>
        <dbReference type="PROSITE" id="PS51755"/>
    </source>
</evidence>
<dbReference type="Gene3D" id="3.40.50.2300">
    <property type="match status" value="1"/>
</dbReference>
<dbReference type="InterPro" id="IPR001867">
    <property type="entry name" value="OmpR/PhoB-type_DNA-bd"/>
</dbReference>
<feature type="DNA-binding region" description="OmpR/PhoB-type" evidence="9">
    <location>
        <begin position="127"/>
        <end position="226"/>
    </location>
</feature>
<dbReference type="InterPro" id="IPR036388">
    <property type="entry name" value="WH-like_DNA-bd_sf"/>
</dbReference>
<feature type="domain" description="OmpR/PhoB-type" evidence="11">
    <location>
        <begin position="127"/>
        <end position="226"/>
    </location>
</feature>
<dbReference type="Gene3D" id="6.10.250.690">
    <property type="match status" value="1"/>
</dbReference>
<keyword evidence="5 9" id="KW-0238">DNA-binding</keyword>
<dbReference type="GO" id="GO:0000976">
    <property type="term" value="F:transcription cis-regulatory region binding"/>
    <property type="evidence" value="ECO:0007669"/>
    <property type="project" value="TreeGrafter"/>
</dbReference>
<comment type="function">
    <text evidence="7">May play the central regulatory role in sporulation. It may be an element of the effector pathway responsible for the activation of sporulation genes in response to nutritional stress. Spo0A may act in concert with spo0H (a sigma factor) to control the expression of some genes that are critical to the sporulation process.</text>
</comment>
<evidence type="ECO:0000256" key="5">
    <source>
        <dbReference type="ARBA" id="ARBA00023125"/>
    </source>
</evidence>
<keyword evidence="2 8" id="KW-0597">Phosphoprotein</keyword>
<dbReference type="CDD" id="cd00383">
    <property type="entry name" value="trans_reg_C"/>
    <property type="match status" value="1"/>
</dbReference>
<dbReference type="FunFam" id="1.10.10.10:FF:000018">
    <property type="entry name" value="DNA-binding response regulator ResD"/>
    <property type="match status" value="1"/>
</dbReference>
<gene>
    <name evidence="12" type="ORF">GX523_05760</name>
</gene>
<evidence type="ECO:0000256" key="7">
    <source>
        <dbReference type="ARBA" id="ARBA00024867"/>
    </source>
</evidence>
<dbReference type="PROSITE" id="PS51755">
    <property type="entry name" value="OMPR_PHOB"/>
    <property type="match status" value="1"/>
</dbReference>
<feature type="modified residue" description="4-aspartylphosphate" evidence="8">
    <location>
        <position position="52"/>
    </location>
</feature>
<evidence type="ECO:0000256" key="9">
    <source>
        <dbReference type="PROSITE-ProRule" id="PRU01091"/>
    </source>
</evidence>
<evidence type="ECO:0000256" key="3">
    <source>
        <dbReference type="ARBA" id="ARBA00023012"/>
    </source>
</evidence>
<keyword evidence="6" id="KW-0804">Transcription</keyword>
<dbReference type="SMART" id="SM00448">
    <property type="entry name" value="REC"/>
    <property type="match status" value="1"/>
</dbReference>
<comment type="caution">
    <text evidence="12">The sequence shown here is derived from an EMBL/GenBank/DDBJ whole genome shotgun (WGS) entry which is preliminary data.</text>
</comment>
<name>A0A7C7D4U2_9FIRM</name>
<accession>A0A7C7D4U2</accession>
<protein>
    <recommendedName>
        <fullName evidence="1">Stage 0 sporulation protein A homolog</fullName>
    </recommendedName>
</protein>
<dbReference type="EMBL" id="DUTF01000132">
    <property type="protein sequence ID" value="HHY26247.1"/>
    <property type="molecule type" value="Genomic_DNA"/>
</dbReference>
<sequence>MHRILLVEDDPTIAEIIQFYLAKNQEYHVQWVKNAQEALSAANEQVGAILLDIRLPGMDGMEICAQLRRRLYCPIIFISCLDDEETIVKALRLGGDDYLVKPFKCPVLLARIEANLRRMQRSNPRVEEMFYSGELALNTNTHTVQKGKDRVYLSPTEFQILYFLMRNKGIVLELEEIYYFIWQRPSYGDVRTVCVHVSNLRKKIEEDPLKPKYIKTVRKIGYMFND</sequence>
<dbReference type="GO" id="GO:0006355">
    <property type="term" value="P:regulation of DNA-templated transcription"/>
    <property type="evidence" value="ECO:0007669"/>
    <property type="project" value="InterPro"/>
</dbReference>
<dbReference type="Pfam" id="PF00486">
    <property type="entry name" value="Trans_reg_C"/>
    <property type="match status" value="1"/>
</dbReference>
<feature type="domain" description="Response regulatory" evidence="10">
    <location>
        <begin position="3"/>
        <end position="116"/>
    </location>
</feature>
<evidence type="ECO:0000256" key="2">
    <source>
        <dbReference type="ARBA" id="ARBA00022553"/>
    </source>
</evidence>
<evidence type="ECO:0000313" key="13">
    <source>
        <dbReference type="Proteomes" id="UP000553059"/>
    </source>
</evidence>
<dbReference type="GO" id="GO:0000156">
    <property type="term" value="F:phosphorelay response regulator activity"/>
    <property type="evidence" value="ECO:0007669"/>
    <property type="project" value="TreeGrafter"/>
</dbReference>
<evidence type="ECO:0000256" key="4">
    <source>
        <dbReference type="ARBA" id="ARBA00023015"/>
    </source>
</evidence>
<evidence type="ECO:0000256" key="6">
    <source>
        <dbReference type="ARBA" id="ARBA00023163"/>
    </source>
</evidence>
<evidence type="ECO:0000259" key="10">
    <source>
        <dbReference type="PROSITE" id="PS50110"/>
    </source>
</evidence>
<dbReference type="Gene3D" id="1.10.10.10">
    <property type="entry name" value="Winged helix-like DNA-binding domain superfamily/Winged helix DNA-binding domain"/>
    <property type="match status" value="1"/>
</dbReference>
<dbReference type="PROSITE" id="PS50110">
    <property type="entry name" value="RESPONSE_REGULATORY"/>
    <property type="match status" value="1"/>
</dbReference>
<dbReference type="InterPro" id="IPR011006">
    <property type="entry name" value="CheY-like_superfamily"/>
</dbReference>
<dbReference type="GO" id="GO:0032993">
    <property type="term" value="C:protein-DNA complex"/>
    <property type="evidence" value="ECO:0007669"/>
    <property type="project" value="TreeGrafter"/>
</dbReference>
<organism evidence="12 13">
    <name type="scientific">Desulfitobacterium dehalogenans</name>
    <dbReference type="NCBI Taxonomy" id="36854"/>
    <lineage>
        <taxon>Bacteria</taxon>
        <taxon>Bacillati</taxon>
        <taxon>Bacillota</taxon>
        <taxon>Clostridia</taxon>
        <taxon>Eubacteriales</taxon>
        <taxon>Desulfitobacteriaceae</taxon>
        <taxon>Desulfitobacterium</taxon>
    </lineage>
</organism>
<dbReference type="Proteomes" id="UP000553059">
    <property type="component" value="Unassembled WGS sequence"/>
</dbReference>
<dbReference type="SUPFAM" id="SSF52172">
    <property type="entry name" value="CheY-like"/>
    <property type="match status" value="1"/>
</dbReference>
<dbReference type="InterPro" id="IPR039420">
    <property type="entry name" value="WalR-like"/>
</dbReference>
<evidence type="ECO:0000256" key="8">
    <source>
        <dbReference type="PROSITE-ProRule" id="PRU00169"/>
    </source>
</evidence>
<keyword evidence="4" id="KW-0805">Transcription regulation</keyword>
<evidence type="ECO:0000256" key="1">
    <source>
        <dbReference type="ARBA" id="ARBA00018672"/>
    </source>
</evidence>
<dbReference type="InterPro" id="IPR001789">
    <property type="entry name" value="Sig_transdc_resp-reg_receiver"/>
</dbReference>
<dbReference type="CDD" id="cd17574">
    <property type="entry name" value="REC_OmpR"/>
    <property type="match status" value="1"/>
</dbReference>
<dbReference type="Pfam" id="PF00072">
    <property type="entry name" value="Response_reg"/>
    <property type="match status" value="1"/>
</dbReference>
<reference evidence="12 13" key="1">
    <citation type="journal article" date="2020" name="Biotechnol. Biofuels">
        <title>New insights from the biogas microbiome by comprehensive genome-resolved metagenomics of nearly 1600 species originating from multiple anaerobic digesters.</title>
        <authorList>
            <person name="Campanaro S."/>
            <person name="Treu L."/>
            <person name="Rodriguez-R L.M."/>
            <person name="Kovalovszki A."/>
            <person name="Ziels R.M."/>
            <person name="Maus I."/>
            <person name="Zhu X."/>
            <person name="Kougias P.G."/>
            <person name="Basile A."/>
            <person name="Luo G."/>
            <person name="Schluter A."/>
            <person name="Konstantinidis K.T."/>
            <person name="Angelidaki I."/>
        </authorList>
    </citation>
    <scope>NUCLEOTIDE SEQUENCE [LARGE SCALE GENOMIC DNA]</scope>
    <source>
        <strain evidence="12">AS05jafATM_4</strain>
    </source>
</reference>
<dbReference type="AlphaFoldDB" id="A0A7C7D4U2"/>